<evidence type="ECO:0000313" key="2">
    <source>
        <dbReference type="Proteomes" id="UP001066276"/>
    </source>
</evidence>
<organism evidence="1 2">
    <name type="scientific">Pleurodeles waltl</name>
    <name type="common">Iberian ribbed newt</name>
    <dbReference type="NCBI Taxonomy" id="8319"/>
    <lineage>
        <taxon>Eukaryota</taxon>
        <taxon>Metazoa</taxon>
        <taxon>Chordata</taxon>
        <taxon>Craniata</taxon>
        <taxon>Vertebrata</taxon>
        <taxon>Euteleostomi</taxon>
        <taxon>Amphibia</taxon>
        <taxon>Batrachia</taxon>
        <taxon>Caudata</taxon>
        <taxon>Salamandroidea</taxon>
        <taxon>Salamandridae</taxon>
        <taxon>Pleurodelinae</taxon>
        <taxon>Pleurodeles</taxon>
    </lineage>
</organism>
<protein>
    <submittedName>
        <fullName evidence="1">Uncharacterized protein</fullName>
    </submittedName>
</protein>
<name>A0AAV7UNR9_PLEWA</name>
<reference evidence="1" key="1">
    <citation type="journal article" date="2022" name="bioRxiv">
        <title>Sequencing and chromosome-scale assembly of the giantPleurodeles waltlgenome.</title>
        <authorList>
            <person name="Brown T."/>
            <person name="Elewa A."/>
            <person name="Iarovenko S."/>
            <person name="Subramanian E."/>
            <person name="Araus A.J."/>
            <person name="Petzold A."/>
            <person name="Susuki M."/>
            <person name="Suzuki K.-i.T."/>
            <person name="Hayashi T."/>
            <person name="Toyoda A."/>
            <person name="Oliveira C."/>
            <person name="Osipova E."/>
            <person name="Leigh N.D."/>
            <person name="Simon A."/>
            <person name="Yun M.H."/>
        </authorList>
    </citation>
    <scope>NUCLEOTIDE SEQUENCE</scope>
    <source>
        <strain evidence="1">20211129_DDA</strain>
        <tissue evidence="1">Liver</tissue>
    </source>
</reference>
<gene>
    <name evidence="1" type="ORF">NDU88_000005</name>
</gene>
<dbReference type="EMBL" id="JANPWB010000004">
    <property type="protein sequence ID" value="KAJ1190683.1"/>
    <property type="molecule type" value="Genomic_DNA"/>
</dbReference>
<keyword evidence="2" id="KW-1185">Reference proteome</keyword>
<dbReference type="Proteomes" id="UP001066276">
    <property type="component" value="Chromosome 2_2"/>
</dbReference>
<comment type="caution">
    <text evidence="1">The sequence shown here is derived from an EMBL/GenBank/DDBJ whole genome shotgun (WGS) entry which is preliminary data.</text>
</comment>
<proteinExistence type="predicted"/>
<evidence type="ECO:0000313" key="1">
    <source>
        <dbReference type="EMBL" id="KAJ1190683.1"/>
    </source>
</evidence>
<accession>A0AAV7UNR9</accession>
<dbReference type="AlphaFoldDB" id="A0AAV7UNR9"/>
<sequence>MRTHAVCGRTRLHYILYMNPDERTRRGTPSSRSDGPAHQWAMRLADWRGLPPIATWITRSIMETEPFIQNVRSTSGVLAEFSRDRTSEYLGTGRLMRRLKDTRVFLTTSRYREHHIFGAFWLYIAYGLF</sequence>